<evidence type="ECO:0000313" key="2">
    <source>
        <dbReference type="EMBL" id="RVW65712.1"/>
    </source>
</evidence>
<comment type="caution">
    <text evidence="2">The sequence shown here is derived from an EMBL/GenBank/DDBJ whole genome shotgun (WGS) entry which is preliminary data.</text>
</comment>
<sequence length="254" mass="28229">MGMPSLGGYSFPSLEACSACFEQRTVFTPQVLAKALNQMVDHTPLPLLFMRTVIQAIDAYPTLRKNMSERASERTRAAESEEVSEPPAARMFLARRIGGKGRRGALGWSPSPSVGLFMEGLHQCIEDVNEGRWEKGWKEKGRNFSLGKGGKGGWSAMVEALYQLDNSIINKEKQEEMRVRGRQCTEMTKGRSFADAVKGGWNKESKIIRVEVAREELSRNLSRLEHCLIGSWSPNNTTGETLETLGGEMAKAWG</sequence>
<dbReference type="EMBL" id="QGNW01000686">
    <property type="protein sequence ID" value="RVW65712.1"/>
    <property type="molecule type" value="Genomic_DNA"/>
</dbReference>
<reference evidence="2 3" key="1">
    <citation type="journal article" date="2018" name="PLoS Genet.">
        <title>Population sequencing reveals clonal diversity and ancestral inbreeding in the grapevine cultivar Chardonnay.</title>
        <authorList>
            <person name="Roach M.J."/>
            <person name="Johnson D.L."/>
            <person name="Bohlmann J."/>
            <person name="van Vuuren H.J."/>
            <person name="Jones S.J."/>
            <person name="Pretorius I.S."/>
            <person name="Schmidt S.A."/>
            <person name="Borneman A.R."/>
        </authorList>
    </citation>
    <scope>NUCLEOTIDE SEQUENCE [LARGE SCALE GENOMIC DNA]</scope>
    <source>
        <strain evidence="3">cv. Chardonnay</strain>
        <tissue evidence="2">Leaf</tissue>
    </source>
</reference>
<evidence type="ECO:0000313" key="3">
    <source>
        <dbReference type="Proteomes" id="UP000288805"/>
    </source>
</evidence>
<dbReference type="InterPro" id="IPR022075">
    <property type="entry name" value="Symplekin_C"/>
</dbReference>
<dbReference type="Proteomes" id="UP000288805">
    <property type="component" value="Unassembled WGS sequence"/>
</dbReference>
<dbReference type="PANTHER" id="PTHR47184">
    <property type="entry name" value="PHOSPHATIDYLINOSITOL 3-AND 4-KINASE FAMILY PROTEIN-RELATED"/>
    <property type="match status" value="1"/>
</dbReference>
<dbReference type="OrthoDB" id="331600at2759"/>
<name>A0A438G0H5_VITVI</name>
<protein>
    <recommendedName>
        <fullName evidence="1">Symplekin C-terminal domain-containing protein</fullName>
    </recommendedName>
</protein>
<evidence type="ECO:0000259" key="1">
    <source>
        <dbReference type="Pfam" id="PF12295"/>
    </source>
</evidence>
<accession>A0A438G0H5</accession>
<dbReference type="PANTHER" id="PTHR47184:SF3">
    <property type="entry name" value="PHOSPHATIDYLINOSITOL 3-AND 4-KINASE FAMILY PROTEIN-RELATED"/>
    <property type="match status" value="1"/>
</dbReference>
<proteinExistence type="predicted"/>
<feature type="domain" description="Symplekin C-terminal" evidence="1">
    <location>
        <begin position="14"/>
        <end position="66"/>
    </location>
</feature>
<organism evidence="2 3">
    <name type="scientific">Vitis vinifera</name>
    <name type="common">Grape</name>
    <dbReference type="NCBI Taxonomy" id="29760"/>
    <lineage>
        <taxon>Eukaryota</taxon>
        <taxon>Viridiplantae</taxon>
        <taxon>Streptophyta</taxon>
        <taxon>Embryophyta</taxon>
        <taxon>Tracheophyta</taxon>
        <taxon>Spermatophyta</taxon>
        <taxon>Magnoliopsida</taxon>
        <taxon>eudicotyledons</taxon>
        <taxon>Gunneridae</taxon>
        <taxon>Pentapetalae</taxon>
        <taxon>rosids</taxon>
        <taxon>Vitales</taxon>
        <taxon>Vitaceae</taxon>
        <taxon>Viteae</taxon>
        <taxon>Vitis</taxon>
    </lineage>
</organism>
<gene>
    <name evidence="2" type="ORF">CK203_050207</name>
</gene>
<dbReference type="AlphaFoldDB" id="A0A438G0H5"/>
<dbReference type="Pfam" id="PF12295">
    <property type="entry name" value="Symplekin_C"/>
    <property type="match status" value="1"/>
</dbReference>